<reference evidence="2 3" key="1">
    <citation type="journal article" date="2015" name="Int. J. Syst. Evol. Microbiol.">
        <title>Flavisolibacter ginsenosidimutans sp. nov., with ginsenoside-converting activity isolated from soil used for cultivating ginseng.</title>
        <authorList>
            <person name="Zhao Y."/>
            <person name="Liu Q."/>
            <person name="Kang M.S."/>
            <person name="Jin F."/>
            <person name="Yu H."/>
            <person name="Im W.T."/>
        </authorList>
    </citation>
    <scope>NUCLEOTIDE SEQUENCE [LARGE SCALE GENOMIC DNA]</scope>
    <source>
        <strain evidence="2 3">Gsoil 636</strain>
    </source>
</reference>
<dbReference type="EMBL" id="CP042433">
    <property type="protein sequence ID" value="QEC55575.1"/>
    <property type="molecule type" value="Genomic_DNA"/>
</dbReference>
<name>A0A5B8UGU5_9BACT</name>
<keyword evidence="3" id="KW-1185">Reference proteome</keyword>
<dbReference type="RefSeq" id="WP_146784543.1">
    <property type="nucleotide sequence ID" value="NZ_BAABIO010000002.1"/>
</dbReference>
<dbReference type="Proteomes" id="UP000321204">
    <property type="component" value="Chromosome"/>
</dbReference>
<keyword evidence="1" id="KW-0732">Signal</keyword>
<accession>A0A5B8UGU5</accession>
<dbReference type="PROSITE" id="PS51257">
    <property type="entry name" value="PROKAR_LIPOPROTEIN"/>
    <property type="match status" value="1"/>
</dbReference>
<evidence type="ECO:0000313" key="2">
    <source>
        <dbReference type="EMBL" id="QEC55575.1"/>
    </source>
</evidence>
<dbReference type="AlphaFoldDB" id="A0A5B8UGU5"/>
<feature type="signal peptide" evidence="1">
    <location>
        <begin position="1"/>
        <end position="22"/>
    </location>
</feature>
<evidence type="ECO:0000313" key="3">
    <source>
        <dbReference type="Proteomes" id="UP000321204"/>
    </source>
</evidence>
<gene>
    <name evidence="2" type="ORF">FSB75_06570</name>
</gene>
<dbReference type="OrthoDB" id="760852at2"/>
<sequence>MKKVTALTLLLSLFALLFSSCASEYFHTPNDLYRMKGTVYLRDGTQKQGALTVLFENGIQANPFSISLVPAGSETAEYLKFTDVAAYVINGETYVPKRINLNTAGINHDLFVKRLSDGKAKIQLYELQQKRKSSDTGEETSFYFIGVPAYSATELIELHSALLVPGFEEKMSAFVADCPALSAKIKNKEGGYVYSYLSSEYKKLEVMKRIIDEYTSCQSKPGN</sequence>
<protein>
    <recommendedName>
        <fullName evidence="4">DUF4369 domain-containing protein</fullName>
    </recommendedName>
</protein>
<proteinExistence type="predicted"/>
<evidence type="ECO:0008006" key="4">
    <source>
        <dbReference type="Google" id="ProtNLM"/>
    </source>
</evidence>
<evidence type="ECO:0000256" key="1">
    <source>
        <dbReference type="SAM" id="SignalP"/>
    </source>
</evidence>
<organism evidence="2 3">
    <name type="scientific">Flavisolibacter ginsenosidimutans</name>
    <dbReference type="NCBI Taxonomy" id="661481"/>
    <lineage>
        <taxon>Bacteria</taxon>
        <taxon>Pseudomonadati</taxon>
        <taxon>Bacteroidota</taxon>
        <taxon>Chitinophagia</taxon>
        <taxon>Chitinophagales</taxon>
        <taxon>Chitinophagaceae</taxon>
        <taxon>Flavisolibacter</taxon>
    </lineage>
</organism>
<feature type="chain" id="PRO_5023088893" description="DUF4369 domain-containing protein" evidence="1">
    <location>
        <begin position="23"/>
        <end position="223"/>
    </location>
</feature>
<dbReference type="KEGG" id="fgg:FSB75_06570"/>